<evidence type="ECO:0000313" key="1">
    <source>
        <dbReference type="EMBL" id="SMA50469.1"/>
    </source>
</evidence>
<accession>A0A1X7AQV0</accession>
<keyword evidence="2" id="KW-1185">Reference proteome</keyword>
<proteinExistence type="predicted"/>
<dbReference type="AlphaFoldDB" id="A0A1X7AQV0"/>
<protein>
    <submittedName>
        <fullName evidence="1">Uncharacterized protein</fullName>
    </submittedName>
</protein>
<evidence type="ECO:0000313" key="2">
    <source>
        <dbReference type="Proteomes" id="UP000196573"/>
    </source>
</evidence>
<gene>
    <name evidence="1" type="ORF">EHSB41UT_04280</name>
</gene>
<sequence length="92" mass="11028">MSGINFPNNMPPTGLNNINTAMANFEEEKSFFALMYVVISPNTRRWVRRRRTRAERERERSSLGRVIRRFQAEGQMLKKHNPQQDDYYVDEY</sequence>
<dbReference type="EMBL" id="FWPT01000012">
    <property type="protein sequence ID" value="SMA50469.1"/>
    <property type="molecule type" value="Genomic_DNA"/>
</dbReference>
<dbReference type="RefSeq" id="WP_087112902.1">
    <property type="nucleotide sequence ID" value="NZ_CBCSCN010000005.1"/>
</dbReference>
<reference evidence="1 2" key="1">
    <citation type="submission" date="2017-03" db="EMBL/GenBank/DDBJ databases">
        <authorList>
            <person name="Afonso C.L."/>
            <person name="Miller P.J."/>
            <person name="Scott M.A."/>
            <person name="Spackman E."/>
            <person name="Goraichik I."/>
            <person name="Dimitrov K.M."/>
            <person name="Suarez D.L."/>
            <person name="Swayne D.E."/>
        </authorList>
    </citation>
    <scope>NUCLEOTIDE SEQUENCE [LARGE SCALE GENOMIC DNA]</scope>
    <source>
        <strain evidence="1">SB41UT1</strain>
    </source>
</reference>
<dbReference type="Proteomes" id="UP000196573">
    <property type="component" value="Unassembled WGS sequence"/>
</dbReference>
<organism evidence="1 2">
    <name type="scientific">Parendozoicomonas haliclonae</name>
    <dbReference type="NCBI Taxonomy" id="1960125"/>
    <lineage>
        <taxon>Bacteria</taxon>
        <taxon>Pseudomonadati</taxon>
        <taxon>Pseudomonadota</taxon>
        <taxon>Gammaproteobacteria</taxon>
        <taxon>Oceanospirillales</taxon>
        <taxon>Endozoicomonadaceae</taxon>
        <taxon>Parendozoicomonas</taxon>
    </lineage>
</organism>
<dbReference type="OrthoDB" id="9957301at2"/>
<name>A0A1X7AQV0_9GAMM</name>